<dbReference type="RefSeq" id="XP_044569865.1">
    <property type="nucleotide sequence ID" value="XM_044705046.1"/>
</dbReference>
<reference evidence="2 3" key="1">
    <citation type="journal article" date="2019" name="Sci. Rep.">
        <title>Nanopore sequencing improves the draft genome of the human pathogenic amoeba Naegleria fowleri.</title>
        <authorList>
            <person name="Liechti N."/>
            <person name="Schurch N."/>
            <person name="Bruggmann R."/>
            <person name="Wittwer M."/>
        </authorList>
    </citation>
    <scope>NUCLEOTIDE SEQUENCE [LARGE SCALE GENOMIC DNA]</scope>
    <source>
        <strain evidence="2 3">ATCC 30894</strain>
    </source>
</reference>
<dbReference type="Proteomes" id="UP000444721">
    <property type="component" value="Unassembled WGS sequence"/>
</dbReference>
<evidence type="ECO:0000313" key="2">
    <source>
        <dbReference type="EMBL" id="KAF0985152.1"/>
    </source>
</evidence>
<organism evidence="2 3">
    <name type="scientific">Naegleria fowleri</name>
    <name type="common">Brain eating amoeba</name>
    <dbReference type="NCBI Taxonomy" id="5763"/>
    <lineage>
        <taxon>Eukaryota</taxon>
        <taxon>Discoba</taxon>
        <taxon>Heterolobosea</taxon>
        <taxon>Tetramitia</taxon>
        <taxon>Eutetramitia</taxon>
        <taxon>Vahlkampfiidae</taxon>
        <taxon>Naegleria</taxon>
    </lineage>
</organism>
<comment type="caution">
    <text evidence="2">The sequence shown here is derived from an EMBL/GenBank/DDBJ whole genome shotgun (WGS) entry which is preliminary data.</text>
</comment>
<dbReference type="VEuPathDB" id="AmoebaDB:NF0044070"/>
<dbReference type="EMBL" id="VFQX01000001">
    <property type="protein sequence ID" value="KAF0985152.1"/>
    <property type="molecule type" value="Genomic_DNA"/>
</dbReference>
<accession>A0A6A5CDI0</accession>
<dbReference type="AlphaFoldDB" id="A0A6A5CDI0"/>
<keyword evidence="3" id="KW-1185">Reference proteome</keyword>
<dbReference type="GeneID" id="68107409"/>
<dbReference type="VEuPathDB" id="AmoebaDB:FDP41_000191"/>
<gene>
    <name evidence="2" type="ORF">FDP41_000191</name>
</gene>
<proteinExistence type="predicted"/>
<dbReference type="VEuPathDB" id="AmoebaDB:NF0012030"/>
<evidence type="ECO:0000313" key="3">
    <source>
        <dbReference type="Proteomes" id="UP000444721"/>
    </source>
</evidence>
<feature type="compositionally biased region" description="Low complexity" evidence="1">
    <location>
        <begin position="112"/>
        <end position="131"/>
    </location>
</feature>
<name>A0A6A5CDI0_NAEFO</name>
<evidence type="ECO:0000256" key="1">
    <source>
        <dbReference type="SAM" id="MobiDB-lite"/>
    </source>
</evidence>
<feature type="compositionally biased region" description="Basic residues" evidence="1">
    <location>
        <begin position="132"/>
        <end position="143"/>
    </location>
</feature>
<sequence>MTDDHPSLITKIAHLEKYIEYLQSTMNDLTKVINDMIEKQLHEPTSNLKINDIPPNDESVMSTPIFPQTQIQAPSSTQTHTHTHTPHTLTHNKKEQIPMKNKYQSRRFNQETTTNINLNKKNLSSKDNSNPKVKKPQPKKTPKTAKMQSTRPTTKKSIDFNKGLTIYCATNLYKNKEALQFLLNQLKASKLAKDPWVPSERPFILQIVPSSSSSRDEIIKNLNTAKSQTNFKYFISDMSLQITEFTAQHLTGNDENNILHMLCNWHEKSKGLIAMRISKPPDSSCFKTTVTVKNLQSLQEILSNTEWSRLKTYTQLAEDSPEDSRFEVFINLSTDFEEHEIVNVVKDITTKAGITIHPNSIKIDEKASPFNPEESYYNIIVSLKSDTEVDRILEVVHPIETKHGRIITKSFKSKAQFFKEKAISKSNQSTEKESSNFSTITTPNNYEARFTSLEKRVSNMESNISYIAKNMETLMHSVKRLVQAGKRKDMHDEDIE</sequence>
<protein>
    <submittedName>
        <fullName evidence="2">Uncharacterized protein</fullName>
    </submittedName>
</protein>
<feature type="region of interest" description="Disordered" evidence="1">
    <location>
        <begin position="71"/>
        <end position="155"/>
    </location>
</feature>
<dbReference type="VEuPathDB" id="AmoebaDB:NfTy_025100"/>